<sequence length="133" mass="14830">LDVFSEVVPYTPRVSDMNMAGKVTVTTFALESPKCVFDSFINASDTIWLVITFANAEIWKTIDTWPGRRSGDMIVITVILSALCGVVTVGFLSTVCYEWHMARTAPARCSVEQLKHRGVSQRRLNACTRCVRP</sequence>
<proteinExistence type="predicted"/>
<dbReference type="InterPro" id="IPR024831">
    <property type="entry name" value="Uroplakin-3"/>
</dbReference>
<feature type="non-terminal residue" evidence="3">
    <location>
        <position position="1"/>
    </location>
</feature>
<evidence type="ECO:0000313" key="2">
    <source>
        <dbReference type="Proteomes" id="UP000504617"/>
    </source>
</evidence>
<keyword evidence="1" id="KW-1133">Transmembrane helix</keyword>
<dbReference type="PANTHER" id="PTHR15446">
    <property type="entry name" value="UROPLAKIN III"/>
    <property type="match status" value="1"/>
</dbReference>
<name>A0A6I9YGJ6_9SAUR</name>
<protein>
    <submittedName>
        <fullName evidence="3">Uroplakin-3b-like</fullName>
    </submittedName>
</protein>
<dbReference type="GeneID" id="106550047"/>
<keyword evidence="2" id="KW-1185">Reference proteome</keyword>
<gene>
    <name evidence="3" type="primary">LOC106550047</name>
</gene>
<dbReference type="PANTHER" id="PTHR15446:SF15">
    <property type="entry name" value="UROPLAKIN-3B"/>
    <property type="match status" value="1"/>
</dbReference>
<evidence type="ECO:0000256" key="1">
    <source>
        <dbReference type="SAM" id="Phobius"/>
    </source>
</evidence>
<dbReference type="KEGG" id="tsr:106550047"/>
<organism evidence="2 3">
    <name type="scientific">Thamnophis sirtalis</name>
    <dbReference type="NCBI Taxonomy" id="35019"/>
    <lineage>
        <taxon>Eukaryota</taxon>
        <taxon>Metazoa</taxon>
        <taxon>Chordata</taxon>
        <taxon>Craniata</taxon>
        <taxon>Vertebrata</taxon>
        <taxon>Euteleostomi</taxon>
        <taxon>Lepidosauria</taxon>
        <taxon>Squamata</taxon>
        <taxon>Bifurcata</taxon>
        <taxon>Unidentata</taxon>
        <taxon>Episquamata</taxon>
        <taxon>Toxicofera</taxon>
        <taxon>Serpentes</taxon>
        <taxon>Colubroidea</taxon>
        <taxon>Colubridae</taxon>
        <taxon>Natricinae</taxon>
        <taxon>Thamnophis</taxon>
    </lineage>
</organism>
<dbReference type="Proteomes" id="UP000504617">
    <property type="component" value="Unplaced"/>
</dbReference>
<dbReference type="AlphaFoldDB" id="A0A6I9YGJ6"/>
<keyword evidence="1" id="KW-0472">Membrane</keyword>
<reference evidence="3" key="1">
    <citation type="submission" date="2025-08" db="UniProtKB">
        <authorList>
            <consortium name="RefSeq"/>
        </authorList>
    </citation>
    <scope>IDENTIFICATION</scope>
    <source>
        <tissue evidence="3">Skeletal muscle</tissue>
    </source>
</reference>
<dbReference type="GO" id="GO:0016020">
    <property type="term" value="C:membrane"/>
    <property type="evidence" value="ECO:0007669"/>
    <property type="project" value="TreeGrafter"/>
</dbReference>
<dbReference type="RefSeq" id="XP_013923302.1">
    <property type="nucleotide sequence ID" value="XM_014067827.1"/>
</dbReference>
<keyword evidence="1" id="KW-0812">Transmembrane</keyword>
<evidence type="ECO:0000313" key="3">
    <source>
        <dbReference type="RefSeq" id="XP_013923302.1"/>
    </source>
</evidence>
<feature type="transmembrane region" description="Helical" evidence="1">
    <location>
        <begin position="73"/>
        <end position="97"/>
    </location>
</feature>
<dbReference type="OrthoDB" id="9939598at2759"/>
<accession>A0A6I9YGJ6</accession>